<dbReference type="Gene3D" id="3.40.50.410">
    <property type="entry name" value="von Willebrand factor, type A domain"/>
    <property type="match status" value="1"/>
</dbReference>
<dbReference type="PROSITE" id="PS51468">
    <property type="entry name" value="VIT"/>
    <property type="match status" value="1"/>
</dbReference>
<gene>
    <name evidence="4" type="ORF">Cpir12675_003646</name>
</gene>
<evidence type="ECO:0000313" key="4">
    <source>
        <dbReference type="EMBL" id="KAL1894469.1"/>
    </source>
</evidence>
<feature type="compositionally biased region" description="Basic and acidic residues" evidence="1">
    <location>
        <begin position="511"/>
        <end position="531"/>
    </location>
</feature>
<dbReference type="SMART" id="SM00327">
    <property type="entry name" value="VWA"/>
    <property type="match status" value="1"/>
</dbReference>
<dbReference type="InterPro" id="IPR002035">
    <property type="entry name" value="VWF_A"/>
</dbReference>
<dbReference type="Proteomes" id="UP001583280">
    <property type="component" value="Unassembled WGS sequence"/>
</dbReference>
<accession>A0ABR3Z4P3</accession>
<evidence type="ECO:0000259" key="2">
    <source>
        <dbReference type="PROSITE" id="PS50234"/>
    </source>
</evidence>
<feature type="domain" description="VWFA" evidence="2">
    <location>
        <begin position="287"/>
        <end position="466"/>
    </location>
</feature>
<comment type="caution">
    <text evidence="4">The sequence shown here is derived from an EMBL/GenBank/DDBJ whole genome shotgun (WGS) entry which is preliminary data.</text>
</comment>
<dbReference type="InterPro" id="IPR036465">
    <property type="entry name" value="vWFA_dom_sf"/>
</dbReference>
<evidence type="ECO:0000256" key="1">
    <source>
        <dbReference type="SAM" id="MobiDB-lite"/>
    </source>
</evidence>
<dbReference type="InterPro" id="IPR013694">
    <property type="entry name" value="VIT"/>
</dbReference>
<evidence type="ECO:0000259" key="3">
    <source>
        <dbReference type="PROSITE" id="PS51468"/>
    </source>
</evidence>
<sequence length="935" mass="101543">MLSPKPNFPGGLWTIVAARRANHPLVDSFAHTHITSYVSHTILTQTFVSNVASATQTHYSFPLHDGISVVSFSCGIGGKSIHGLVKEKQTARKDYESAASQGYNAALLELSQSAGDVYTISVGTVSIGATIKVTIEYVGELRHDAESNGLRFTIPTHIAPRYGASTDGVLSHNHPNGAFKLTVDTELAPGSEIKCINSPSHPISVNIGSISAELGPSIRFNPSKASVSCHLASAALDKDFVLNITATKLGEPMALLERHPTIPDEAALMVTLTPRFSLPPERAEQPEIVFMCDRSGSMSGTSIEGVRSSLRVFLKSLPVGAKFNICSFGSNYSMLWPKSRSYNNESFKEASLLAQNLQADMGGTDMYGALDAIFKQKSPQTTLDVIVLTDGQIWAQDHLFGLIRRTVQSSNGAVRVFSIGIGSGASSSLIEGIARNGNGFSQAVTDGEVMDRKVMRMLKGALSARIYDVALEVMYKSDLDCSVSTSGRDEDEDFEVVNRVSDCLIIESGEDDKSTRQGEPEEPENVCKDEPQHRNPVLIYDPAADVYEPALDSLNSDSDIRTVPDFPVPPIIQAPAVIPSLFSSTRVSAYLLLSGTAAQRTPKSIIMRASSPHGPLEQIIPVAVLDHPSETIHPLAARKAAQELEDSLGWLHQAKDATGTPLHVKYHNKFDDIVQRELVRLGVKYQISGKYTSFVAMERREDQSSAEIKDDLSSLLTPPMAMSVPQQLQFKRGNLSHSIYAMQMPTDKESINSQFLSRFTSSPSPRVHGAFSCCMSTSHRLTHYPSPSIRESYIETFVHDGPSALDHTPKPPSSFDTSPLLFLGRNSGFQPSEVAAPKSESAKSNLDIIINAAEICGSWEPDTELMEVLGTTVDELSRKAQGVGDSRILVTAAVIGWLEKEAAGKREIWELLVDKARTWLASQGHSAQELVEHLS</sequence>
<evidence type="ECO:0008006" key="6">
    <source>
        <dbReference type="Google" id="ProtNLM"/>
    </source>
</evidence>
<dbReference type="PANTHER" id="PTHR45737:SF6">
    <property type="entry name" value="VON WILLEBRAND FACTOR A DOMAIN-CONTAINING PROTEIN 5A"/>
    <property type="match status" value="1"/>
</dbReference>
<dbReference type="PROSITE" id="PS50234">
    <property type="entry name" value="VWFA"/>
    <property type="match status" value="1"/>
</dbReference>
<name>A0ABR3Z4P3_9PEZI</name>
<reference evidence="4 5" key="1">
    <citation type="journal article" date="2024" name="IMA Fungus">
        <title>IMA Genome - F19 : A genome assembly and annotation guide to empower mycologists, including annotated draft genome sequences of Ceratocystis pirilliformis, Diaporthe australafricana, Fusarium ophioides, Paecilomyces lecythidis, and Sporothrix stenoceras.</title>
        <authorList>
            <person name="Aylward J."/>
            <person name="Wilson A.M."/>
            <person name="Visagie C.M."/>
            <person name="Spraker J."/>
            <person name="Barnes I."/>
            <person name="Buitendag C."/>
            <person name="Ceriani C."/>
            <person name="Del Mar Angel L."/>
            <person name="du Plessis D."/>
            <person name="Fuchs T."/>
            <person name="Gasser K."/>
            <person name="Kramer D."/>
            <person name="Li W."/>
            <person name="Munsamy K."/>
            <person name="Piso A."/>
            <person name="Price J.L."/>
            <person name="Sonnekus B."/>
            <person name="Thomas C."/>
            <person name="van der Nest A."/>
            <person name="van Dijk A."/>
            <person name="van Heerden A."/>
            <person name="van Vuuren N."/>
            <person name="Yilmaz N."/>
            <person name="Duong T.A."/>
            <person name="van der Merwe N.A."/>
            <person name="Wingfield M.J."/>
            <person name="Wingfield B.D."/>
        </authorList>
    </citation>
    <scope>NUCLEOTIDE SEQUENCE [LARGE SCALE GENOMIC DNA]</scope>
    <source>
        <strain evidence="4 5">CMW 12675</strain>
    </source>
</reference>
<dbReference type="Pfam" id="PF13768">
    <property type="entry name" value="VWA_3"/>
    <property type="match status" value="1"/>
</dbReference>
<proteinExistence type="predicted"/>
<dbReference type="EMBL" id="JAWDJO010000090">
    <property type="protein sequence ID" value="KAL1894469.1"/>
    <property type="molecule type" value="Genomic_DNA"/>
</dbReference>
<dbReference type="Pfam" id="PF08487">
    <property type="entry name" value="VIT"/>
    <property type="match status" value="1"/>
</dbReference>
<evidence type="ECO:0000313" key="5">
    <source>
        <dbReference type="Proteomes" id="UP001583280"/>
    </source>
</evidence>
<organism evidence="4 5">
    <name type="scientific">Ceratocystis pirilliformis</name>
    <dbReference type="NCBI Taxonomy" id="259994"/>
    <lineage>
        <taxon>Eukaryota</taxon>
        <taxon>Fungi</taxon>
        <taxon>Dikarya</taxon>
        <taxon>Ascomycota</taxon>
        <taxon>Pezizomycotina</taxon>
        <taxon>Sordariomycetes</taxon>
        <taxon>Hypocreomycetidae</taxon>
        <taxon>Microascales</taxon>
        <taxon>Ceratocystidaceae</taxon>
        <taxon>Ceratocystis</taxon>
    </lineage>
</organism>
<protein>
    <recommendedName>
        <fullName evidence="6">von Willebrand factor A domain-containing protein 5A</fullName>
    </recommendedName>
</protein>
<feature type="domain" description="VIT" evidence="3">
    <location>
        <begin position="9"/>
        <end position="139"/>
    </location>
</feature>
<dbReference type="SUPFAM" id="SSF53300">
    <property type="entry name" value="vWA-like"/>
    <property type="match status" value="1"/>
</dbReference>
<feature type="region of interest" description="Disordered" evidence="1">
    <location>
        <begin position="508"/>
        <end position="531"/>
    </location>
</feature>
<keyword evidence="5" id="KW-1185">Reference proteome</keyword>
<dbReference type="SMART" id="SM00609">
    <property type="entry name" value="VIT"/>
    <property type="match status" value="1"/>
</dbReference>
<dbReference type="PANTHER" id="PTHR45737">
    <property type="entry name" value="VON WILLEBRAND FACTOR A DOMAIN-CONTAINING PROTEIN 5A"/>
    <property type="match status" value="1"/>
</dbReference>